<protein>
    <submittedName>
        <fullName evidence="2">Cobalt-precorrin 5A hydrolase</fullName>
    </submittedName>
</protein>
<evidence type="ECO:0000259" key="1">
    <source>
        <dbReference type="Pfam" id="PF01890"/>
    </source>
</evidence>
<dbReference type="EMBL" id="SHKL01000001">
    <property type="protein sequence ID" value="RZT85088.1"/>
    <property type="molecule type" value="Genomic_DNA"/>
</dbReference>
<name>A0A4Q7UVU4_PSEST</name>
<comment type="caution">
    <text evidence="2">The sequence shown here is derived from an EMBL/GenBank/DDBJ whole genome shotgun (WGS) entry which is preliminary data.</text>
</comment>
<accession>A0A4Q7UVU4</accession>
<reference evidence="2 3" key="1">
    <citation type="submission" date="2019-02" db="EMBL/GenBank/DDBJ databases">
        <title>Sequencing the genomes of 1000 actinobacteria strains.</title>
        <authorList>
            <person name="Klenk H.-P."/>
        </authorList>
    </citation>
    <scope>NUCLEOTIDE SEQUENCE [LARGE SCALE GENOMIC DNA]</scope>
    <source>
        <strain evidence="2 3">DSM 45779</strain>
    </source>
</reference>
<gene>
    <name evidence="2" type="ORF">EV383_1952</name>
</gene>
<dbReference type="InterPro" id="IPR002750">
    <property type="entry name" value="CobE/GbiG_C"/>
</dbReference>
<evidence type="ECO:0000313" key="3">
    <source>
        <dbReference type="Proteomes" id="UP000291591"/>
    </source>
</evidence>
<dbReference type="RefSeq" id="WP_130289609.1">
    <property type="nucleotide sequence ID" value="NZ_SHKL01000001.1"/>
</dbReference>
<dbReference type="Gene3D" id="3.30.420.180">
    <property type="entry name" value="CobE/GbiG C-terminal domain"/>
    <property type="match status" value="1"/>
</dbReference>
<dbReference type="InterPro" id="IPR036518">
    <property type="entry name" value="CobE/GbiG_C_sf"/>
</dbReference>
<evidence type="ECO:0000313" key="2">
    <source>
        <dbReference type="EMBL" id="RZT85088.1"/>
    </source>
</evidence>
<dbReference type="PANTHER" id="PTHR37477">
    <property type="entry name" value="COBALT-PRECORRIN-5A HYDROLASE"/>
    <property type="match status" value="1"/>
</dbReference>
<dbReference type="AlphaFoldDB" id="A0A4Q7UVU4"/>
<dbReference type="GO" id="GO:0016787">
    <property type="term" value="F:hydrolase activity"/>
    <property type="evidence" value="ECO:0007669"/>
    <property type="project" value="UniProtKB-KW"/>
</dbReference>
<dbReference type="PANTHER" id="PTHR37477:SF1">
    <property type="entry name" value="COBALT-PRECORRIN-5A HYDROLASE"/>
    <property type="match status" value="1"/>
</dbReference>
<dbReference type="OrthoDB" id="9804789at2"/>
<keyword evidence="3" id="KW-1185">Reference proteome</keyword>
<dbReference type="GO" id="GO:0009236">
    <property type="term" value="P:cobalamin biosynthetic process"/>
    <property type="evidence" value="ECO:0007669"/>
    <property type="project" value="InterPro"/>
</dbReference>
<keyword evidence="2" id="KW-0378">Hydrolase</keyword>
<dbReference type="InterPro" id="IPR052553">
    <property type="entry name" value="CbiG_hydrolase"/>
</dbReference>
<dbReference type="Proteomes" id="UP000291591">
    <property type="component" value="Unassembled WGS sequence"/>
</dbReference>
<dbReference type="SUPFAM" id="SSF159664">
    <property type="entry name" value="CobE/GbiG C-terminal domain-like"/>
    <property type="match status" value="1"/>
</dbReference>
<proteinExistence type="predicted"/>
<dbReference type="Pfam" id="PF01890">
    <property type="entry name" value="CbiG_C"/>
    <property type="match status" value="1"/>
</dbReference>
<sequence length="149" mass="14718">MTGPHPEPGPGPEPGSGLVVGIGARRGVTAGAVRALLDRVAAEHGLDLAGAVVATLETKLDEPGLRDAVTGSTLLGLPAEVLAGVTVPHPNDRAERAVGTPSVAEAAALHAAGRSAGDGAVVTLVVPKTAGDGVTVAVASYRRHRRNGP</sequence>
<organism evidence="2 3">
    <name type="scientific">Pseudonocardia sediminis</name>
    <dbReference type="NCBI Taxonomy" id="1397368"/>
    <lineage>
        <taxon>Bacteria</taxon>
        <taxon>Bacillati</taxon>
        <taxon>Actinomycetota</taxon>
        <taxon>Actinomycetes</taxon>
        <taxon>Pseudonocardiales</taxon>
        <taxon>Pseudonocardiaceae</taxon>
        <taxon>Pseudonocardia</taxon>
    </lineage>
</organism>
<feature type="domain" description="CobE/GbiG C-terminal" evidence="1">
    <location>
        <begin position="18"/>
        <end position="139"/>
    </location>
</feature>